<evidence type="ECO:0000313" key="3">
    <source>
        <dbReference type="Proteomes" id="UP000234778"/>
    </source>
</evidence>
<dbReference type="Proteomes" id="UP000234778">
    <property type="component" value="Unassembled WGS sequence"/>
</dbReference>
<proteinExistence type="predicted"/>
<sequence length="70" mass="6895">MPTPRASLAVLGARLAALRRPPVAPASAPRLPSAPTAPSTPAAPMAPASPAAPARLAARGGRRPGQWDGA</sequence>
<feature type="region of interest" description="Disordered" evidence="1">
    <location>
        <begin position="20"/>
        <end position="70"/>
    </location>
</feature>
<protein>
    <submittedName>
        <fullName evidence="2">Uncharacterized protein</fullName>
    </submittedName>
</protein>
<gene>
    <name evidence="2" type="ORF">CYJ26_07180</name>
</gene>
<name>A0A2I1KSI7_9ACTO</name>
<accession>A0A2I1KSI7</accession>
<comment type="caution">
    <text evidence="2">The sequence shown here is derived from an EMBL/GenBank/DDBJ whole genome shotgun (WGS) entry which is preliminary data.</text>
</comment>
<evidence type="ECO:0000313" key="2">
    <source>
        <dbReference type="EMBL" id="PKY98591.1"/>
    </source>
</evidence>
<dbReference type="AlphaFoldDB" id="A0A2I1KSI7"/>
<feature type="compositionally biased region" description="Low complexity" evidence="1">
    <location>
        <begin position="20"/>
        <end position="59"/>
    </location>
</feature>
<evidence type="ECO:0000256" key="1">
    <source>
        <dbReference type="SAM" id="MobiDB-lite"/>
    </source>
</evidence>
<organism evidence="2 3">
    <name type="scientific">Actinomyces urogenitalis</name>
    <dbReference type="NCBI Taxonomy" id="103621"/>
    <lineage>
        <taxon>Bacteria</taxon>
        <taxon>Bacillati</taxon>
        <taxon>Actinomycetota</taxon>
        <taxon>Actinomycetes</taxon>
        <taxon>Actinomycetales</taxon>
        <taxon>Actinomycetaceae</taxon>
        <taxon>Actinomyces</taxon>
    </lineage>
</organism>
<reference evidence="2 3" key="1">
    <citation type="submission" date="2017-12" db="EMBL/GenBank/DDBJ databases">
        <title>Phylogenetic diversity of female urinary microbiome.</title>
        <authorList>
            <person name="Thomas-White K."/>
            <person name="Wolfe A.J."/>
        </authorList>
    </citation>
    <scope>NUCLEOTIDE SEQUENCE [LARGE SCALE GENOMIC DNA]</scope>
    <source>
        <strain evidence="2 3">UMB0319</strain>
    </source>
</reference>
<dbReference type="EMBL" id="PKHA01000006">
    <property type="protein sequence ID" value="PKY98591.1"/>
    <property type="molecule type" value="Genomic_DNA"/>
</dbReference>